<keyword evidence="4" id="KW-0175">Coiled coil</keyword>
<dbReference type="Pfam" id="PF13181">
    <property type="entry name" value="TPR_8"/>
    <property type="match status" value="2"/>
</dbReference>
<dbReference type="Gene3D" id="1.25.40.10">
    <property type="entry name" value="Tetratricopeptide repeat domain"/>
    <property type="match status" value="1"/>
</dbReference>
<sequence>MKNKIPIKSKIIIFILLTLVAIGSIAYNKTLNIKHNKNVESMSKDNKEKNKDVKKEDEKTKKLEQKCEEGKKAFFHKKYDQAIKIEDEVIKEDSNFYKAYNIKGITLCYNGKFEEGMKNIDKSLEIKSNFGYARFNKALAYELYNKYDDALKWYDKALEIERYEWSYYGKASIYGRRKDVENTVKYLKQAIEICPDVKEEAKHEADFDNVRDSKEFKDLIK</sequence>
<keyword evidence="1" id="KW-0677">Repeat</keyword>
<dbReference type="RefSeq" id="WP_163248908.1">
    <property type="nucleotide sequence ID" value="NZ_SXDP01000003.1"/>
</dbReference>
<evidence type="ECO:0008006" key="7">
    <source>
        <dbReference type="Google" id="ProtNLM"/>
    </source>
</evidence>
<feature type="repeat" description="TPR" evidence="3">
    <location>
        <begin position="131"/>
        <end position="164"/>
    </location>
</feature>
<evidence type="ECO:0000256" key="1">
    <source>
        <dbReference type="ARBA" id="ARBA00022737"/>
    </source>
</evidence>
<evidence type="ECO:0000313" key="5">
    <source>
        <dbReference type="EMBL" id="NEZ46657.1"/>
    </source>
</evidence>
<gene>
    <name evidence="5" type="ORF">FDF74_05440</name>
</gene>
<dbReference type="Proteomes" id="UP000473885">
    <property type="component" value="Unassembled WGS sequence"/>
</dbReference>
<evidence type="ECO:0000256" key="2">
    <source>
        <dbReference type="ARBA" id="ARBA00022803"/>
    </source>
</evidence>
<dbReference type="SMART" id="SM00028">
    <property type="entry name" value="TPR"/>
    <property type="match status" value="4"/>
</dbReference>
<dbReference type="EMBL" id="SXDP01000003">
    <property type="protein sequence ID" value="NEZ46657.1"/>
    <property type="molecule type" value="Genomic_DNA"/>
</dbReference>
<dbReference type="PROSITE" id="PS50005">
    <property type="entry name" value="TPR"/>
    <property type="match status" value="1"/>
</dbReference>
<name>A0A6M0RA59_9CLOT</name>
<keyword evidence="6" id="KW-1185">Reference proteome</keyword>
<dbReference type="SUPFAM" id="SSF48452">
    <property type="entry name" value="TPR-like"/>
    <property type="match status" value="1"/>
</dbReference>
<comment type="caution">
    <text evidence="5">The sequence shown here is derived from an EMBL/GenBank/DDBJ whole genome shotgun (WGS) entry which is preliminary data.</text>
</comment>
<keyword evidence="2 3" id="KW-0802">TPR repeat</keyword>
<proteinExistence type="predicted"/>
<evidence type="ECO:0000313" key="6">
    <source>
        <dbReference type="Proteomes" id="UP000473885"/>
    </source>
</evidence>
<feature type="coiled-coil region" evidence="4">
    <location>
        <begin position="39"/>
        <end position="73"/>
    </location>
</feature>
<accession>A0A6M0RA59</accession>
<dbReference type="InterPro" id="IPR051685">
    <property type="entry name" value="Ycf3/AcsC/BcsC/TPR_MFPF"/>
</dbReference>
<reference evidence="5 6" key="1">
    <citation type="submission" date="2019-04" db="EMBL/GenBank/DDBJ databases">
        <title>Genome sequencing of Clostridium botulinum Groups I-IV and Clostridium butyricum.</title>
        <authorList>
            <person name="Brunt J."/>
            <person name="Van Vliet A.H.M."/>
            <person name="Stringer S.C."/>
            <person name="Carter A.T."/>
            <person name="Peck M.W."/>
        </authorList>
    </citation>
    <scope>NUCLEOTIDE SEQUENCE [LARGE SCALE GENOMIC DNA]</scope>
    <source>
        <strain evidence="5 6">IFR 18/094</strain>
    </source>
</reference>
<dbReference type="InterPro" id="IPR019734">
    <property type="entry name" value="TPR_rpt"/>
</dbReference>
<dbReference type="NCBIfam" id="NF047558">
    <property type="entry name" value="TPR_END_plus"/>
    <property type="match status" value="1"/>
</dbReference>
<evidence type="ECO:0000256" key="4">
    <source>
        <dbReference type="SAM" id="Coils"/>
    </source>
</evidence>
<evidence type="ECO:0000256" key="3">
    <source>
        <dbReference type="PROSITE-ProRule" id="PRU00339"/>
    </source>
</evidence>
<dbReference type="PANTHER" id="PTHR44943">
    <property type="entry name" value="CELLULOSE SYNTHASE OPERON PROTEIN C"/>
    <property type="match status" value="1"/>
</dbReference>
<organism evidence="5 6">
    <name type="scientific">Clostridium niameyense</name>
    <dbReference type="NCBI Taxonomy" id="1622073"/>
    <lineage>
        <taxon>Bacteria</taxon>
        <taxon>Bacillati</taxon>
        <taxon>Bacillota</taxon>
        <taxon>Clostridia</taxon>
        <taxon>Eubacteriales</taxon>
        <taxon>Clostridiaceae</taxon>
        <taxon>Clostridium</taxon>
    </lineage>
</organism>
<dbReference type="PANTHER" id="PTHR44943:SF4">
    <property type="entry name" value="TPR REPEAT-CONTAINING PROTEIN MJ0798"/>
    <property type="match status" value="1"/>
</dbReference>
<dbReference type="AlphaFoldDB" id="A0A6M0RA59"/>
<protein>
    <recommendedName>
        <fullName evidence="7">Tetratricopeptide repeat protein</fullName>
    </recommendedName>
</protein>
<dbReference type="InterPro" id="IPR011990">
    <property type="entry name" value="TPR-like_helical_dom_sf"/>
</dbReference>